<gene>
    <name evidence="1" type="ORF">V0R50_00440</name>
</gene>
<name>A0ABU7HJH4_9PSED</name>
<dbReference type="Gene3D" id="3.40.50.1240">
    <property type="entry name" value="Phosphoglycerate mutase-like"/>
    <property type="match status" value="1"/>
</dbReference>
<keyword evidence="2" id="KW-1185">Reference proteome</keyword>
<dbReference type="InterPro" id="IPR029033">
    <property type="entry name" value="His_PPase_superfam"/>
</dbReference>
<sequence length="194" mass="21553">MIIDRITEGLADGSSRIAVFIRHGEKDSSGSRPALITQQATKDSEALGIRLRELNVSVKVYSSPELRCVQTANILNKEISGAASTIVLTSFLGKPGIQVKDNDRYLKLFEEYSARELYVQWKEGKNHDALRAVEDLCSELHSFLERTTTESKISLFVSQSGTIAALSYALGLSDFDISKNEWVSFLDGFLLVFK</sequence>
<dbReference type="EMBL" id="JAZDQJ010000001">
    <property type="protein sequence ID" value="MEE1931670.1"/>
    <property type="molecule type" value="Genomic_DNA"/>
</dbReference>
<dbReference type="GO" id="GO:0016787">
    <property type="term" value="F:hydrolase activity"/>
    <property type="evidence" value="ECO:0007669"/>
    <property type="project" value="UniProtKB-KW"/>
</dbReference>
<dbReference type="Proteomes" id="UP001335100">
    <property type="component" value="Unassembled WGS sequence"/>
</dbReference>
<accession>A0ABU7HJH4</accession>
<keyword evidence="1" id="KW-0378">Hydrolase</keyword>
<evidence type="ECO:0000313" key="1">
    <source>
        <dbReference type="EMBL" id="MEE1931670.1"/>
    </source>
</evidence>
<dbReference type="EC" id="3.1.3.-" evidence="1"/>
<reference evidence="1 2" key="1">
    <citation type="submission" date="2024-01" db="EMBL/GenBank/DDBJ databases">
        <title>Unpublished Manusciprt.</title>
        <authorList>
            <person name="Duman M."/>
            <person name="Valdes E.G."/>
            <person name="Ajmi N."/>
            <person name="Altun S."/>
            <person name="Saticioglu I.B."/>
        </authorList>
    </citation>
    <scope>NUCLEOTIDE SEQUENCE [LARGE SCALE GENOMIC DNA]</scope>
    <source>
        <strain evidence="1 2">148P</strain>
    </source>
</reference>
<dbReference type="CDD" id="cd07040">
    <property type="entry name" value="HP"/>
    <property type="match status" value="1"/>
</dbReference>
<dbReference type="SUPFAM" id="SSF53254">
    <property type="entry name" value="Phosphoglycerate mutase-like"/>
    <property type="match status" value="1"/>
</dbReference>
<dbReference type="RefSeq" id="WP_330072655.1">
    <property type="nucleotide sequence ID" value="NZ_JAZDQJ010000001.1"/>
</dbReference>
<protein>
    <submittedName>
        <fullName evidence="1">Histidine phosphatase family protein</fullName>
        <ecNumber evidence="1">3.1.3.-</ecNumber>
    </submittedName>
</protein>
<dbReference type="InterPro" id="IPR013078">
    <property type="entry name" value="His_Pase_superF_clade-1"/>
</dbReference>
<organism evidence="1 2">
    <name type="scientific">Pseudomonas ulcerans</name>
    <dbReference type="NCBI Taxonomy" id="3115852"/>
    <lineage>
        <taxon>Bacteria</taxon>
        <taxon>Pseudomonadati</taxon>
        <taxon>Pseudomonadota</taxon>
        <taxon>Gammaproteobacteria</taxon>
        <taxon>Pseudomonadales</taxon>
        <taxon>Pseudomonadaceae</taxon>
        <taxon>Pseudomonas</taxon>
    </lineage>
</organism>
<evidence type="ECO:0000313" key="2">
    <source>
        <dbReference type="Proteomes" id="UP001335100"/>
    </source>
</evidence>
<proteinExistence type="predicted"/>
<comment type="caution">
    <text evidence="1">The sequence shown here is derived from an EMBL/GenBank/DDBJ whole genome shotgun (WGS) entry which is preliminary data.</text>
</comment>
<dbReference type="Pfam" id="PF00300">
    <property type="entry name" value="His_Phos_1"/>
    <property type="match status" value="1"/>
</dbReference>